<dbReference type="OrthoDB" id="3761770at2"/>
<sequence length="445" mass="45784">MLGIWALVAYIAIIIVWNGVFKRNIGEAMILGFVAVAAFGGSSFFDTFWAGIEGAATEEIVFAALTFVFMGFVLSKTGVVDQLIAMLNSLLGRRRGGAGYVSTVASGLFGAVSGSGSGNAAAVGSVTIPWMENSNFSPKLSATVVAGNAGLGIAIPPSSSLFILTGSAAVASYVTADQLFVALFLGGAWTLVYRLLVMFYFVRRHKIGAVDPALIEPFRRTFAAGWSSLLVFVGIAIPVLLTSGSTGDAIVTWIGEGPADEISIITWIPVLVTMIGLVLGRKALPRRASGWWQLLGEVGPRYAVIGATLFFAFAAAESLGELGLAEQLASLLGDLDMPPFLVALVIGLIVVGVAAPLTGTATIAAVGPVAFTTLLSAGVSPVPAAVAILVFASTEGASPPGAAPIYIASGIARVNPARTFVPLVLWYVLPILVIGSLIAVGVLPV</sequence>
<feature type="transmembrane region" description="Helical" evidence="7">
    <location>
        <begin position="424"/>
        <end position="443"/>
    </location>
</feature>
<evidence type="ECO:0000313" key="10">
    <source>
        <dbReference type="Proteomes" id="UP000317303"/>
    </source>
</evidence>
<accession>A0A660CCU9</accession>
<dbReference type="EMBL" id="VLJV01000001">
    <property type="protein sequence ID" value="TWH18721.1"/>
    <property type="molecule type" value="Genomic_DNA"/>
</dbReference>
<protein>
    <submittedName>
        <fullName evidence="9">TRAP-type C4-dicarboxylate transport system permease large subunit</fullName>
    </submittedName>
</protein>
<keyword evidence="10" id="KW-1185">Reference proteome</keyword>
<evidence type="ECO:0000256" key="4">
    <source>
        <dbReference type="ARBA" id="ARBA00022692"/>
    </source>
</evidence>
<feature type="transmembrane region" description="Helical" evidence="7">
    <location>
        <begin position="60"/>
        <end position="85"/>
    </location>
</feature>
<dbReference type="GO" id="GO:0005886">
    <property type="term" value="C:plasma membrane"/>
    <property type="evidence" value="ECO:0007669"/>
    <property type="project" value="UniProtKB-SubCell"/>
</dbReference>
<keyword evidence="2" id="KW-1003">Cell membrane</keyword>
<feature type="transmembrane region" description="Helical" evidence="7">
    <location>
        <begin position="28"/>
        <end position="48"/>
    </location>
</feature>
<feature type="transmembrane region" description="Helical" evidence="7">
    <location>
        <begin position="179"/>
        <end position="202"/>
    </location>
</feature>
<dbReference type="Pfam" id="PF06808">
    <property type="entry name" value="DctM"/>
    <property type="match status" value="1"/>
</dbReference>
<dbReference type="PANTHER" id="PTHR33362">
    <property type="entry name" value="SIALIC ACID TRAP TRANSPORTER PERMEASE PROTEIN SIAT-RELATED"/>
    <property type="match status" value="1"/>
</dbReference>
<proteinExistence type="predicted"/>
<evidence type="ECO:0000313" key="9">
    <source>
        <dbReference type="EMBL" id="TWH18721.1"/>
    </source>
</evidence>
<dbReference type="PANTHER" id="PTHR33362:SF2">
    <property type="entry name" value="TRAP TRANSPORTER LARGE PERMEASE PROTEIN"/>
    <property type="match status" value="1"/>
</dbReference>
<evidence type="ECO:0000256" key="3">
    <source>
        <dbReference type="ARBA" id="ARBA00022519"/>
    </source>
</evidence>
<dbReference type="InterPro" id="IPR010656">
    <property type="entry name" value="DctM"/>
</dbReference>
<evidence type="ECO:0000256" key="6">
    <source>
        <dbReference type="ARBA" id="ARBA00023136"/>
    </source>
</evidence>
<dbReference type="Proteomes" id="UP000317303">
    <property type="component" value="Unassembled WGS sequence"/>
</dbReference>
<dbReference type="InterPro" id="IPR004681">
    <property type="entry name" value="TRAP_DctM"/>
</dbReference>
<organism evidence="9 10">
    <name type="scientific">Prauserella rugosa</name>
    <dbReference type="NCBI Taxonomy" id="43354"/>
    <lineage>
        <taxon>Bacteria</taxon>
        <taxon>Bacillati</taxon>
        <taxon>Actinomycetota</taxon>
        <taxon>Actinomycetes</taxon>
        <taxon>Pseudonocardiales</taxon>
        <taxon>Pseudonocardiaceae</taxon>
        <taxon>Prauserella</taxon>
    </lineage>
</organism>
<evidence type="ECO:0000256" key="1">
    <source>
        <dbReference type="ARBA" id="ARBA00004429"/>
    </source>
</evidence>
<evidence type="ECO:0000256" key="5">
    <source>
        <dbReference type="ARBA" id="ARBA00022989"/>
    </source>
</evidence>
<feature type="transmembrane region" description="Helical" evidence="7">
    <location>
        <begin position="262"/>
        <end position="280"/>
    </location>
</feature>
<feature type="transmembrane region" description="Helical" evidence="7">
    <location>
        <begin position="6"/>
        <end position="21"/>
    </location>
</feature>
<comment type="subcellular location">
    <subcellularLocation>
        <location evidence="1">Cell inner membrane</location>
        <topology evidence="1">Multi-pass membrane protein</topology>
    </subcellularLocation>
</comment>
<keyword evidence="6 7" id="KW-0472">Membrane</keyword>
<evidence type="ECO:0000256" key="2">
    <source>
        <dbReference type="ARBA" id="ARBA00022475"/>
    </source>
</evidence>
<dbReference type="RefSeq" id="WP_030532004.1">
    <property type="nucleotide sequence ID" value="NZ_JOIJ01000006.1"/>
</dbReference>
<feature type="domain" description="TRAP C4-dicarboxylate transport system permease DctM subunit" evidence="8">
    <location>
        <begin position="42"/>
        <end position="433"/>
    </location>
</feature>
<keyword evidence="3" id="KW-0997">Cell inner membrane</keyword>
<comment type="caution">
    <text evidence="9">The sequence shown here is derived from an EMBL/GenBank/DDBJ whole genome shotgun (WGS) entry which is preliminary data.</text>
</comment>
<reference evidence="9 10" key="1">
    <citation type="submission" date="2019-07" db="EMBL/GenBank/DDBJ databases">
        <title>R&amp;d 2014.</title>
        <authorList>
            <person name="Klenk H.-P."/>
        </authorList>
    </citation>
    <scope>NUCLEOTIDE SEQUENCE [LARGE SCALE GENOMIC DNA]</scope>
    <source>
        <strain evidence="9 10">DSM 43194</strain>
    </source>
</reference>
<keyword evidence="4 7" id="KW-0812">Transmembrane</keyword>
<evidence type="ECO:0000256" key="7">
    <source>
        <dbReference type="SAM" id="Phobius"/>
    </source>
</evidence>
<name>A0A660CCU9_9PSEU</name>
<evidence type="ECO:0000259" key="8">
    <source>
        <dbReference type="Pfam" id="PF06808"/>
    </source>
</evidence>
<dbReference type="AlphaFoldDB" id="A0A660CCU9"/>
<feature type="transmembrane region" description="Helical" evidence="7">
    <location>
        <begin position="301"/>
        <end position="320"/>
    </location>
</feature>
<feature type="transmembrane region" description="Helical" evidence="7">
    <location>
        <begin position="149"/>
        <end position="173"/>
    </location>
</feature>
<dbReference type="GO" id="GO:0022857">
    <property type="term" value="F:transmembrane transporter activity"/>
    <property type="evidence" value="ECO:0007669"/>
    <property type="project" value="TreeGrafter"/>
</dbReference>
<feature type="transmembrane region" description="Helical" evidence="7">
    <location>
        <begin position="340"/>
        <end position="357"/>
    </location>
</feature>
<gene>
    <name evidence="9" type="ORF">JD82_00542</name>
</gene>
<keyword evidence="5 7" id="KW-1133">Transmembrane helix</keyword>
<feature type="transmembrane region" description="Helical" evidence="7">
    <location>
        <begin position="223"/>
        <end position="242"/>
    </location>
</feature>
<feature type="transmembrane region" description="Helical" evidence="7">
    <location>
        <begin position="369"/>
        <end position="392"/>
    </location>
</feature>